<dbReference type="Pfam" id="PF08769">
    <property type="entry name" value="Spo0A_C"/>
    <property type="match status" value="1"/>
</dbReference>
<proteinExistence type="predicted"/>
<sequence>MHIFIQTLFLYMGEGSNDIIIRRRYSAFIYCASTYLERLCVPRRYLGHIYLLNILTNIYIAKKFNSALLDKFYLDTATKFETTVERVKRRVDVCIEKVWDEAHSAEKRAIVEGIVSDEYSVPSRLVFIRGVMRNIMEEDLYSEED</sequence>
<reference evidence="2" key="1">
    <citation type="submission" date="2020-10" db="EMBL/GenBank/DDBJ databases">
        <authorList>
            <person name="Gilroy R."/>
        </authorList>
    </citation>
    <scope>NUCLEOTIDE SEQUENCE</scope>
    <source>
        <strain evidence="2">1370</strain>
    </source>
</reference>
<organism evidence="2 3">
    <name type="scientific">Candidatus Faeciplasma avium</name>
    <dbReference type="NCBI Taxonomy" id="2840798"/>
    <lineage>
        <taxon>Bacteria</taxon>
        <taxon>Bacillati</taxon>
        <taxon>Bacillota</taxon>
        <taxon>Clostridia</taxon>
        <taxon>Eubacteriales</taxon>
        <taxon>Oscillospiraceae</taxon>
        <taxon>Oscillospiraceae incertae sedis</taxon>
        <taxon>Candidatus Faeciplasma</taxon>
    </lineage>
</organism>
<dbReference type="SUPFAM" id="SSF46894">
    <property type="entry name" value="C-terminal effector domain of the bipartite response regulators"/>
    <property type="match status" value="1"/>
</dbReference>
<dbReference type="Gene3D" id="1.10.10.10">
    <property type="entry name" value="Winged helix-like DNA-binding domain superfamily/Winged helix DNA-binding domain"/>
    <property type="match status" value="1"/>
</dbReference>
<dbReference type="EMBL" id="DVOL01000058">
    <property type="protein sequence ID" value="HIV10905.1"/>
    <property type="molecule type" value="Genomic_DNA"/>
</dbReference>
<evidence type="ECO:0000313" key="2">
    <source>
        <dbReference type="EMBL" id="HIV10905.1"/>
    </source>
</evidence>
<dbReference type="GO" id="GO:0005737">
    <property type="term" value="C:cytoplasm"/>
    <property type="evidence" value="ECO:0007669"/>
    <property type="project" value="InterPro"/>
</dbReference>
<dbReference type="InterPro" id="IPR036388">
    <property type="entry name" value="WH-like_DNA-bd_sf"/>
</dbReference>
<dbReference type="InterPro" id="IPR014879">
    <property type="entry name" value="Spo0A_C"/>
</dbReference>
<accession>A0A9D1NQE6</accession>
<dbReference type="GO" id="GO:0003677">
    <property type="term" value="F:DNA binding"/>
    <property type="evidence" value="ECO:0007669"/>
    <property type="project" value="InterPro"/>
</dbReference>
<evidence type="ECO:0000259" key="1">
    <source>
        <dbReference type="Pfam" id="PF08769"/>
    </source>
</evidence>
<reference evidence="2" key="2">
    <citation type="journal article" date="2021" name="PeerJ">
        <title>Extensive microbial diversity within the chicken gut microbiome revealed by metagenomics and culture.</title>
        <authorList>
            <person name="Gilroy R."/>
            <person name="Ravi A."/>
            <person name="Getino M."/>
            <person name="Pursley I."/>
            <person name="Horton D.L."/>
            <person name="Alikhan N.F."/>
            <person name="Baker D."/>
            <person name="Gharbi K."/>
            <person name="Hall N."/>
            <person name="Watson M."/>
            <person name="Adriaenssens E.M."/>
            <person name="Foster-Nyarko E."/>
            <person name="Jarju S."/>
            <person name="Secka A."/>
            <person name="Antonio M."/>
            <person name="Oren A."/>
            <person name="Chaudhuri R.R."/>
            <person name="La Ragione R."/>
            <person name="Hildebrand F."/>
            <person name="Pallen M.J."/>
        </authorList>
    </citation>
    <scope>NUCLEOTIDE SEQUENCE</scope>
    <source>
        <strain evidence="2">1370</strain>
    </source>
</reference>
<name>A0A9D1NQE6_9FIRM</name>
<feature type="domain" description="Sporulation initiation factor Spo0A C-terminal" evidence="1">
    <location>
        <begin position="35"/>
        <end position="133"/>
    </location>
</feature>
<dbReference type="Proteomes" id="UP000823960">
    <property type="component" value="Unassembled WGS sequence"/>
</dbReference>
<gene>
    <name evidence="2" type="ORF">IAD28_04355</name>
</gene>
<dbReference type="GO" id="GO:0042173">
    <property type="term" value="P:regulation of sporulation resulting in formation of a cellular spore"/>
    <property type="evidence" value="ECO:0007669"/>
    <property type="project" value="InterPro"/>
</dbReference>
<dbReference type="InterPro" id="IPR016032">
    <property type="entry name" value="Sig_transdc_resp-reg_C-effctor"/>
</dbReference>
<comment type="caution">
    <text evidence="2">The sequence shown here is derived from an EMBL/GenBank/DDBJ whole genome shotgun (WGS) entry which is preliminary data.</text>
</comment>
<evidence type="ECO:0000313" key="3">
    <source>
        <dbReference type="Proteomes" id="UP000823960"/>
    </source>
</evidence>
<dbReference type="GO" id="GO:0003700">
    <property type="term" value="F:DNA-binding transcription factor activity"/>
    <property type="evidence" value="ECO:0007669"/>
    <property type="project" value="InterPro"/>
</dbReference>
<protein>
    <recommendedName>
        <fullName evidence="1">Sporulation initiation factor Spo0A C-terminal domain-containing protein</fullName>
    </recommendedName>
</protein>
<dbReference type="GO" id="GO:0005509">
    <property type="term" value="F:calcium ion binding"/>
    <property type="evidence" value="ECO:0007669"/>
    <property type="project" value="InterPro"/>
</dbReference>
<dbReference type="AlphaFoldDB" id="A0A9D1NQE6"/>